<organism evidence="2 3">
    <name type="scientific">Fusarium torreyae</name>
    <dbReference type="NCBI Taxonomy" id="1237075"/>
    <lineage>
        <taxon>Eukaryota</taxon>
        <taxon>Fungi</taxon>
        <taxon>Dikarya</taxon>
        <taxon>Ascomycota</taxon>
        <taxon>Pezizomycotina</taxon>
        <taxon>Sordariomycetes</taxon>
        <taxon>Hypocreomycetidae</taxon>
        <taxon>Hypocreales</taxon>
        <taxon>Nectriaceae</taxon>
        <taxon>Fusarium</taxon>
    </lineage>
</organism>
<name>A0A9W8S2B7_9HYPO</name>
<sequence length="486" mass="55829">MSALKDTEPRQGPLLQLPIEILLQIIEDESLEYEDICTLGLVSANLYEASRKLFFQGEGFRVFRTALEEGCVEVMQRCADYDAAPTNVRWYFRGHDMRSYRLATKHLQGATKPFRTVSCRPVDVLLMGYRNRCFSADQCIEALKWLIDNGYQIHQIQEWSVTVWGKKPDNLPELAPYIPFCLFNTLSTATDREYHRGICSIIHFLYDEGFVLPPAPGLGVPEWGRTNRSDGVYVRLSGDCDGLVGLMMQTAYPLSILELYLKQLDNQGLHLKSRLDNPAIPAWCQENPCTTMSIGSFIAILFDDLFDPWTWKPENPLDVAHILDDKVNLLARYQGIDDDERYVLKDIVAALRDIAAKQKEQGGLDFERDGVWCWYELCMSVSIAEIHETLPEIPPDDNAAHKDGEDKEMPKGDLIEVKRRKGQEVDEPNCEDMSKAEWWDMPLHTWYGVRYTGRSLMKGHREAWYRVLTKQGAWIPPSLMDEFQKS</sequence>
<evidence type="ECO:0000313" key="2">
    <source>
        <dbReference type="EMBL" id="KAJ4261647.1"/>
    </source>
</evidence>
<accession>A0A9W8S2B7</accession>
<evidence type="ECO:0000313" key="3">
    <source>
        <dbReference type="Proteomes" id="UP001152049"/>
    </source>
</evidence>
<dbReference type="Proteomes" id="UP001152049">
    <property type="component" value="Unassembled WGS sequence"/>
</dbReference>
<gene>
    <name evidence="2" type="ORF">NW762_007083</name>
</gene>
<dbReference type="OrthoDB" id="4982047at2759"/>
<evidence type="ECO:0000256" key="1">
    <source>
        <dbReference type="SAM" id="MobiDB-lite"/>
    </source>
</evidence>
<proteinExistence type="predicted"/>
<feature type="region of interest" description="Disordered" evidence="1">
    <location>
        <begin position="392"/>
        <end position="416"/>
    </location>
</feature>
<reference evidence="2" key="1">
    <citation type="submission" date="2022-09" db="EMBL/GenBank/DDBJ databases">
        <title>Fusarium specimens isolated from Avocado Roots.</title>
        <authorList>
            <person name="Stajich J."/>
            <person name="Roper C."/>
            <person name="Heimlech-Rivalta G."/>
        </authorList>
    </citation>
    <scope>NUCLEOTIDE SEQUENCE</scope>
    <source>
        <strain evidence="2">CF00136</strain>
    </source>
</reference>
<dbReference type="AlphaFoldDB" id="A0A9W8S2B7"/>
<feature type="compositionally biased region" description="Basic and acidic residues" evidence="1">
    <location>
        <begin position="398"/>
        <end position="416"/>
    </location>
</feature>
<dbReference type="EMBL" id="JAOQAZ010000012">
    <property type="protein sequence ID" value="KAJ4261647.1"/>
    <property type="molecule type" value="Genomic_DNA"/>
</dbReference>
<protein>
    <submittedName>
        <fullName evidence="2">Uncharacterized protein</fullName>
    </submittedName>
</protein>
<keyword evidence="3" id="KW-1185">Reference proteome</keyword>
<comment type="caution">
    <text evidence="2">The sequence shown here is derived from an EMBL/GenBank/DDBJ whole genome shotgun (WGS) entry which is preliminary data.</text>
</comment>